<gene>
    <name evidence="1" type="ORF">HNQ53_000947</name>
</gene>
<sequence>MLAVVAHGEMAAVIAATDSRRAKAPLSRKQSHGTIEV</sequence>
<protein>
    <submittedName>
        <fullName evidence="1">Uncharacterized protein</fullName>
    </submittedName>
</protein>
<proteinExistence type="predicted"/>
<accession>A0AA89T3R4</accession>
<dbReference type="AlphaFoldDB" id="A0AA89T3R4"/>
<evidence type="ECO:0000313" key="1">
    <source>
        <dbReference type="EMBL" id="MBB5210759.1"/>
    </source>
</evidence>
<dbReference type="Proteomes" id="UP000563601">
    <property type="component" value="Unassembled WGS sequence"/>
</dbReference>
<reference evidence="1 2" key="1">
    <citation type="submission" date="2020-08" db="EMBL/GenBank/DDBJ databases">
        <title>Genomic Encyclopedia of Type Strains, Phase IV (KMG-IV): sequencing the most valuable type-strain genomes for metagenomic binning, comparative biology and taxonomic classification.</title>
        <authorList>
            <person name="Goeker M."/>
        </authorList>
    </citation>
    <scope>NUCLEOTIDE SEQUENCE [LARGE SCALE GENOMIC DNA]</scope>
    <source>
        <strain evidence="1 2">DSM 11525</strain>
    </source>
</reference>
<comment type="caution">
    <text evidence="1">The sequence shown here is derived from an EMBL/GenBank/DDBJ whole genome shotgun (WGS) entry which is preliminary data.</text>
</comment>
<name>A0AA89T3R4_9GAMM</name>
<evidence type="ECO:0000313" key="2">
    <source>
        <dbReference type="Proteomes" id="UP000563601"/>
    </source>
</evidence>
<dbReference type="EMBL" id="JACHHR010000001">
    <property type="protein sequence ID" value="MBB5210759.1"/>
    <property type="molecule type" value="Genomic_DNA"/>
</dbReference>
<organism evidence="1 2">
    <name type="scientific">Microbulbifer hydrolyticus</name>
    <dbReference type="NCBI Taxonomy" id="48074"/>
    <lineage>
        <taxon>Bacteria</taxon>
        <taxon>Pseudomonadati</taxon>
        <taxon>Pseudomonadota</taxon>
        <taxon>Gammaproteobacteria</taxon>
        <taxon>Cellvibrionales</taxon>
        <taxon>Microbulbiferaceae</taxon>
        <taxon>Microbulbifer</taxon>
    </lineage>
</organism>